<proteinExistence type="predicted"/>
<evidence type="ECO:0000313" key="1">
    <source>
        <dbReference type="EMBL" id="TLP68089.1"/>
    </source>
</evidence>
<evidence type="ECO:0000313" key="2">
    <source>
        <dbReference type="Proteomes" id="UP000305041"/>
    </source>
</evidence>
<protein>
    <recommendedName>
        <fullName evidence="3">Ribosome modulation factor</fullName>
    </recommendedName>
</protein>
<dbReference type="Gene3D" id="1.10.10.620">
    <property type="entry name" value="ribosome modulation factor like domain"/>
    <property type="match status" value="1"/>
</dbReference>
<evidence type="ECO:0008006" key="3">
    <source>
        <dbReference type="Google" id="ProtNLM"/>
    </source>
</evidence>
<name>A0ABY2V0U7_9RHOB</name>
<dbReference type="InterPro" id="IPR023200">
    <property type="entry name" value="RMF_sf"/>
</dbReference>
<accession>A0ABY2V0U7</accession>
<gene>
    <name evidence="1" type="ORF">FEE96_06135</name>
</gene>
<sequence length="45" mass="5288">MTAYEEGWQALVMNKSEGQYPYSDLPRRNAWLQGWPDAKKQIDNT</sequence>
<keyword evidence="2" id="KW-1185">Reference proteome</keyword>
<comment type="caution">
    <text evidence="1">The sequence shown here is derived from an EMBL/GenBank/DDBJ whole genome shotgun (WGS) entry which is preliminary data.</text>
</comment>
<dbReference type="EMBL" id="VAUA01000002">
    <property type="protein sequence ID" value="TLP68089.1"/>
    <property type="molecule type" value="Genomic_DNA"/>
</dbReference>
<organism evidence="1 2">
    <name type="scientific">Parasedimentitalea maritima</name>
    <dbReference type="NCBI Taxonomy" id="2578117"/>
    <lineage>
        <taxon>Bacteria</taxon>
        <taxon>Pseudomonadati</taxon>
        <taxon>Pseudomonadota</taxon>
        <taxon>Alphaproteobacteria</taxon>
        <taxon>Rhodobacterales</taxon>
        <taxon>Paracoccaceae</taxon>
        <taxon>Parasedimentitalea</taxon>
    </lineage>
</organism>
<dbReference type="Proteomes" id="UP000305041">
    <property type="component" value="Unassembled WGS sequence"/>
</dbReference>
<reference evidence="1 2" key="1">
    <citation type="submission" date="2019-05" db="EMBL/GenBank/DDBJ databases">
        <title>Draft genome sequence of Pelagicola sp. DSW4-44.</title>
        <authorList>
            <person name="Oh J."/>
        </authorList>
    </citation>
    <scope>NUCLEOTIDE SEQUENCE [LARGE SCALE GENOMIC DNA]</scope>
    <source>
        <strain evidence="1 2">DSW4-44</strain>
    </source>
</reference>